<dbReference type="InterPro" id="IPR005479">
    <property type="entry name" value="CPAse_ATP-bd"/>
</dbReference>
<evidence type="ECO:0000256" key="3">
    <source>
        <dbReference type="ARBA" id="ARBA00022554"/>
    </source>
</evidence>
<evidence type="ECO:0000256" key="13">
    <source>
        <dbReference type="SAM" id="MobiDB-lite"/>
    </source>
</evidence>
<comment type="cofactor">
    <cofactor evidence="1">
        <name>biotin</name>
        <dbReference type="ChEBI" id="CHEBI:57586"/>
    </cofactor>
</comment>
<comment type="subcellular location">
    <subcellularLocation>
        <location evidence="2">Vacuole membrane</location>
        <topology evidence="2">Multi-pass membrane protein</topology>
    </subcellularLocation>
</comment>
<dbReference type="InterPro" id="IPR011761">
    <property type="entry name" value="ATP-grasp"/>
</dbReference>
<proteinExistence type="predicted"/>
<dbReference type="PANTHER" id="PTHR46140">
    <property type="entry name" value="VACUOLAR TRANSPORTER CHAPERONE 1-RELATED"/>
    <property type="match status" value="1"/>
</dbReference>
<dbReference type="Gene3D" id="3.30.470.20">
    <property type="entry name" value="ATP-grasp fold, B domain"/>
    <property type="match status" value="1"/>
</dbReference>
<keyword evidence="4" id="KW-0436">Ligase</keyword>
<keyword evidence="10" id="KW-0092">Biotin</keyword>
<dbReference type="InterPro" id="IPR018966">
    <property type="entry name" value="VTC_domain"/>
</dbReference>
<dbReference type="InterPro" id="IPR011053">
    <property type="entry name" value="Single_hybrid_motif"/>
</dbReference>
<dbReference type="InterPro" id="IPR016185">
    <property type="entry name" value="PreATP-grasp_dom_sf"/>
</dbReference>
<evidence type="ECO:0000256" key="11">
    <source>
        <dbReference type="PROSITE-ProRule" id="PRU00409"/>
    </source>
</evidence>
<dbReference type="Pfam" id="PF00364">
    <property type="entry name" value="Biotin_lipoyl"/>
    <property type="match status" value="1"/>
</dbReference>
<evidence type="ECO:0000256" key="9">
    <source>
        <dbReference type="ARBA" id="ARBA00023136"/>
    </source>
</evidence>
<accession>A0ABR3B653</accession>
<dbReference type="InterPro" id="IPR004331">
    <property type="entry name" value="SPX_dom"/>
</dbReference>
<keyword evidence="12" id="KW-0175">Coiled coil</keyword>
<dbReference type="PROSITE" id="PS50975">
    <property type="entry name" value="ATP_GRASP"/>
    <property type="match status" value="1"/>
</dbReference>
<feature type="transmembrane region" description="Helical" evidence="14">
    <location>
        <begin position="1213"/>
        <end position="1233"/>
    </location>
</feature>
<evidence type="ECO:0000313" key="20">
    <source>
        <dbReference type="Proteomes" id="UP001448207"/>
    </source>
</evidence>
<feature type="coiled-coil region" evidence="12">
    <location>
        <begin position="917"/>
        <end position="944"/>
    </location>
</feature>
<feature type="compositionally biased region" description="Acidic residues" evidence="13">
    <location>
        <begin position="1113"/>
        <end position="1134"/>
    </location>
</feature>
<dbReference type="Proteomes" id="UP001448207">
    <property type="component" value="Unassembled WGS sequence"/>
</dbReference>
<dbReference type="InterPro" id="IPR005481">
    <property type="entry name" value="BC-like_N"/>
</dbReference>
<evidence type="ECO:0000256" key="4">
    <source>
        <dbReference type="ARBA" id="ARBA00022598"/>
    </source>
</evidence>
<dbReference type="PROSITE" id="PS50968">
    <property type="entry name" value="BIOTINYL_LIPOYL"/>
    <property type="match status" value="1"/>
</dbReference>
<dbReference type="InterPro" id="IPR011764">
    <property type="entry name" value="Biotin_carboxylation_dom"/>
</dbReference>
<keyword evidence="8 14" id="KW-1133">Transmembrane helix</keyword>
<feature type="domain" description="ATP-grasp" evidence="16">
    <location>
        <begin position="97"/>
        <end position="294"/>
    </location>
</feature>
<feature type="domain" description="Lipoyl-binding" evidence="15">
    <location>
        <begin position="549"/>
        <end position="625"/>
    </location>
</feature>
<feature type="transmembrane region" description="Helical" evidence="14">
    <location>
        <begin position="1240"/>
        <end position="1260"/>
    </location>
</feature>
<name>A0ABR3B653_PHYBL</name>
<dbReference type="InterPro" id="IPR042267">
    <property type="entry name" value="VTC_sf"/>
</dbReference>
<evidence type="ECO:0000259" key="18">
    <source>
        <dbReference type="PROSITE" id="PS51382"/>
    </source>
</evidence>
<keyword evidence="3" id="KW-0926">Vacuole</keyword>
<dbReference type="InterPro" id="IPR051572">
    <property type="entry name" value="VTC_Complex_Subunit"/>
</dbReference>
<dbReference type="PROSITE" id="PS00867">
    <property type="entry name" value="CPSASE_2"/>
    <property type="match status" value="1"/>
</dbReference>
<evidence type="ECO:0000256" key="6">
    <source>
        <dbReference type="ARBA" id="ARBA00022741"/>
    </source>
</evidence>
<dbReference type="InterPro" id="IPR011054">
    <property type="entry name" value="Rudment_hybrid_motif"/>
</dbReference>
<dbReference type="Pfam" id="PF09359">
    <property type="entry name" value="VTC"/>
    <property type="match status" value="1"/>
</dbReference>
<evidence type="ECO:0000256" key="7">
    <source>
        <dbReference type="ARBA" id="ARBA00022840"/>
    </source>
</evidence>
<evidence type="ECO:0000256" key="1">
    <source>
        <dbReference type="ARBA" id="ARBA00001953"/>
    </source>
</evidence>
<gene>
    <name evidence="19" type="ORF">J3Q64DRAFT_1808711</name>
</gene>
<dbReference type="Gene3D" id="3.20.100.30">
    <property type="entry name" value="VTC, catalytic tunnel domain"/>
    <property type="match status" value="1"/>
</dbReference>
<keyword evidence="9 14" id="KW-0472">Membrane</keyword>
<evidence type="ECO:0000313" key="19">
    <source>
        <dbReference type="EMBL" id="KAL0090232.1"/>
    </source>
</evidence>
<organism evidence="19 20">
    <name type="scientific">Phycomyces blakesleeanus</name>
    <dbReference type="NCBI Taxonomy" id="4837"/>
    <lineage>
        <taxon>Eukaryota</taxon>
        <taxon>Fungi</taxon>
        <taxon>Fungi incertae sedis</taxon>
        <taxon>Mucoromycota</taxon>
        <taxon>Mucoromycotina</taxon>
        <taxon>Mucoromycetes</taxon>
        <taxon>Mucorales</taxon>
        <taxon>Phycomycetaceae</taxon>
        <taxon>Phycomyces</taxon>
    </lineage>
</organism>
<evidence type="ECO:0000256" key="14">
    <source>
        <dbReference type="SAM" id="Phobius"/>
    </source>
</evidence>
<dbReference type="SUPFAM" id="SSF51246">
    <property type="entry name" value="Rudiment single hybrid motif"/>
    <property type="match status" value="1"/>
</dbReference>
<dbReference type="Pfam" id="PF02656">
    <property type="entry name" value="DUF202"/>
    <property type="match status" value="1"/>
</dbReference>
<dbReference type="CDD" id="cd14480">
    <property type="entry name" value="SPX_VTC2_like"/>
    <property type="match status" value="1"/>
</dbReference>
<dbReference type="SUPFAM" id="SSF51230">
    <property type="entry name" value="Single hybrid motif"/>
    <property type="match status" value="1"/>
</dbReference>
<dbReference type="CDD" id="cd07751">
    <property type="entry name" value="PolyPPase_VTC4_like"/>
    <property type="match status" value="1"/>
</dbReference>
<sequence>MGIKTVAVYSDLDANARHVQLADEAFHLGPAASSESYLSIPRMLEAIKNTGAQAVHPGYGFLSENPGFVLALEQQGVTFVGPTAMAIGAMGDKIQSKLLAKASGVNCIPGYDGEVFSVQEATSVAHTIGYPVMVKASAGGGGKGMRIAWNDIELADGFKLAKQEAQSSFGDARLLIEKYIDQPRHIEVQVLGDNFGNVIYLPERECSIQRRNQKVIEESPSAFVDEVTRHKMGAQAVALAKHVNYNSAGTVEFLLDSQKNFYFLEMNTRLQVEHPITEYVTGLDLVEQMLYSAAGHPLAISQKDVQMQGWAVESRVYAEDPINYLPSVGRLLTYQEPTITPHVRCDSGFIEGSEVHVEYDPLLCKLATHAPTRQGAIETMIDALDNYVIRGVTHNIPLLRGVMAHPRFQDGQSITTQFLADEYPGGYSRPPMTEQDQHGLFALSAAVWAKKEYSRWGKKGGPSSWDVWVQVTQDQTNTTTEARLEIKRGPDNAFEITSPLHDTWTLSTRWPLDGLLAHATVQETGHKMVLQYLDRLDSGFRIQYQGSKKEREPTSKVVNSPMPGKIISLAVKEGDEVIEGTELAVVEAMKMQNILRTPRTGTIKKIHFGLTLRTSLNPEWTANYVAYDDLKHFLKNEAANREWTEDNESKFIERLERELEKVYAFQRTKLDEIQGRITAETQEVEALCQNSEAEEHEFTESEIELGHIIADVHDLAKFTRLNYTGFLKIIKKHDKMTGWSLKPMFGVRLNAKPFYAENYDALIVRISSLYDRVRTRGKERGGDASAGGKQAAFVRNTTKYWVHPDNITELKLIILKHLPVLVFNPNKEFSQEDSAITSIYYDNDEFDLYTGRLEKTEGAEAIRMRWYGGMSSNTIFVERKTHREDWTGEKSVKARFPIKEKYLNAFLSGNYTTDELFAKAKEQGRKSEKEIEELEQLAQEVQYRVLTKRLHPMMRTFYNRTAFQLPGDARVRISLDTELSLIREDNDGQVRSGDNWRRNDIGVDWPFKQLPDKDICRFPYAVLEVKLQTHVGQEPPAWVVELVNSHLVESVPKFSKFIHGCATLLEDKIYQLPFWLPQMDIDIRKPPNPSFGLFRPEAIESSSISSGGPQKDSDEDDDENRVEIDMNAEDDDNDNESRALLDTENQEEERGRGGIMRDGILKVLSPPGLRNLVRKSKTTFVRNTAPHKAPTTRQPVIQRAPPVKTYFANERTFLHWLQFTVLLGALALGLLNFSDHVGRISATLFTLISVGVMIYALYNYHARTTSVEKREVGDYSEKNAPAILTGLLIAAVLTNLYLRISNGDDFEWNK</sequence>
<dbReference type="PROSITE" id="PS51382">
    <property type="entry name" value="SPX"/>
    <property type="match status" value="1"/>
</dbReference>
<dbReference type="Gene3D" id="2.40.50.100">
    <property type="match status" value="1"/>
</dbReference>
<dbReference type="CDD" id="cd06850">
    <property type="entry name" value="biotinyl_domain"/>
    <property type="match status" value="1"/>
</dbReference>
<dbReference type="Pfam" id="PF02786">
    <property type="entry name" value="CPSase_L_D2"/>
    <property type="match status" value="1"/>
</dbReference>
<feature type="compositionally biased region" description="Low complexity" evidence="13">
    <location>
        <begin position="1099"/>
        <end position="1109"/>
    </location>
</feature>
<feature type="region of interest" description="Disordered" evidence="13">
    <location>
        <begin position="1092"/>
        <end position="1152"/>
    </location>
</feature>
<keyword evidence="20" id="KW-1185">Reference proteome</keyword>
<reference evidence="19 20" key="1">
    <citation type="submission" date="2024-04" db="EMBL/GenBank/DDBJ databases">
        <title>Symmetric and asymmetric DNA N6-adenine methylation regulates different biological responses in Mucorales.</title>
        <authorList>
            <consortium name="Lawrence Berkeley National Laboratory"/>
            <person name="Lax C."/>
            <person name="Mondo S.J."/>
            <person name="Osorio-Concepcion M."/>
            <person name="Muszewska A."/>
            <person name="Corrochano-Luque M."/>
            <person name="Gutierrez G."/>
            <person name="Riley R."/>
            <person name="Lipzen A."/>
            <person name="Guo J."/>
            <person name="Hundley H."/>
            <person name="Amirebrahimi M."/>
            <person name="Ng V."/>
            <person name="Lorenzo-Gutierrez D."/>
            <person name="Binder U."/>
            <person name="Yang J."/>
            <person name="Song Y."/>
            <person name="Canovas D."/>
            <person name="Navarro E."/>
            <person name="Freitag M."/>
            <person name="Gabaldon T."/>
            <person name="Grigoriev I.V."/>
            <person name="Corrochano L.M."/>
            <person name="Nicolas F.E."/>
            <person name="Garre V."/>
        </authorList>
    </citation>
    <scope>NUCLEOTIDE SEQUENCE [LARGE SCALE GENOMIC DNA]</scope>
    <source>
        <strain evidence="19 20">L51</strain>
    </source>
</reference>
<feature type="transmembrane region" description="Helical" evidence="14">
    <location>
        <begin position="1280"/>
        <end position="1298"/>
    </location>
</feature>
<dbReference type="PROSITE" id="PS50979">
    <property type="entry name" value="BC"/>
    <property type="match status" value="1"/>
</dbReference>
<keyword evidence="5 14" id="KW-0812">Transmembrane</keyword>
<evidence type="ECO:0000256" key="2">
    <source>
        <dbReference type="ARBA" id="ARBA00004128"/>
    </source>
</evidence>
<evidence type="ECO:0000259" key="15">
    <source>
        <dbReference type="PROSITE" id="PS50968"/>
    </source>
</evidence>
<dbReference type="InterPro" id="IPR003807">
    <property type="entry name" value="DUF202"/>
</dbReference>
<dbReference type="EMBL" id="JBCLYO010000004">
    <property type="protein sequence ID" value="KAL0090232.1"/>
    <property type="molecule type" value="Genomic_DNA"/>
</dbReference>
<evidence type="ECO:0000256" key="5">
    <source>
        <dbReference type="ARBA" id="ARBA00022692"/>
    </source>
</evidence>
<dbReference type="Pfam" id="PF02785">
    <property type="entry name" value="Biotin_carb_C"/>
    <property type="match status" value="1"/>
</dbReference>
<dbReference type="PROSITE" id="PS00866">
    <property type="entry name" value="CPSASE_1"/>
    <property type="match status" value="1"/>
</dbReference>
<protein>
    <submittedName>
        <fullName evidence="19">VTC domain-containing protein</fullName>
    </submittedName>
</protein>
<evidence type="ECO:0000256" key="8">
    <source>
        <dbReference type="ARBA" id="ARBA00022989"/>
    </source>
</evidence>
<evidence type="ECO:0000259" key="17">
    <source>
        <dbReference type="PROSITE" id="PS50979"/>
    </source>
</evidence>
<evidence type="ECO:0000256" key="10">
    <source>
        <dbReference type="ARBA" id="ARBA00023267"/>
    </source>
</evidence>
<dbReference type="SUPFAM" id="SSF52440">
    <property type="entry name" value="PreATP-grasp domain"/>
    <property type="match status" value="1"/>
</dbReference>
<evidence type="ECO:0000256" key="12">
    <source>
        <dbReference type="SAM" id="Coils"/>
    </source>
</evidence>
<dbReference type="PANTHER" id="PTHR46140:SF1">
    <property type="entry name" value="VACUOLAR TRANSPORTER CHAPERONE COMPLEX SUBUNIT 4-RELATED"/>
    <property type="match status" value="1"/>
</dbReference>
<dbReference type="SUPFAM" id="SSF56059">
    <property type="entry name" value="Glutathione synthetase ATP-binding domain-like"/>
    <property type="match status" value="1"/>
</dbReference>
<comment type="caution">
    <text evidence="19">The sequence shown here is derived from an EMBL/GenBank/DDBJ whole genome shotgun (WGS) entry which is preliminary data.</text>
</comment>
<feature type="domain" description="Biotin carboxylation" evidence="17">
    <location>
        <begin position="1"/>
        <end position="423"/>
    </location>
</feature>
<dbReference type="InterPro" id="IPR000089">
    <property type="entry name" value="Biotin_lipoyl"/>
</dbReference>
<keyword evidence="6 11" id="KW-0547">Nucleotide-binding</keyword>
<keyword evidence="7 11" id="KW-0067">ATP-binding</keyword>
<feature type="domain" description="SPX" evidence="18">
    <location>
        <begin position="606"/>
        <end position="747"/>
    </location>
</feature>
<dbReference type="InterPro" id="IPR005482">
    <property type="entry name" value="Biotin_COase_C"/>
</dbReference>
<dbReference type="Pfam" id="PF00289">
    <property type="entry name" value="Biotin_carb_N"/>
    <property type="match status" value="1"/>
</dbReference>
<evidence type="ECO:0000259" key="16">
    <source>
        <dbReference type="PROSITE" id="PS50975"/>
    </source>
</evidence>
<dbReference type="SMART" id="SM00878">
    <property type="entry name" value="Biotin_carb_C"/>
    <property type="match status" value="1"/>
</dbReference>